<dbReference type="InterPro" id="IPR041076">
    <property type="entry name" value="DUF5614"/>
</dbReference>
<dbReference type="EMBL" id="CAWYQH010000102">
    <property type="protein sequence ID" value="CAK8686373.1"/>
    <property type="molecule type" value="Genomic_DNA"/>
</dbReference>
<dbReference type="InterPro" id="IPR010733">
    <property type="entry name" value="DUF1308"/>
</dbReference>
<name>A0ABP0G677_CLALP</name>
<reference evidence="4 5" key="1">
    <citation type="submission" date="2024-02" db="EMBL/GenBank/DDBJ databases">
        <authorList>
            <person name="Daric V."/>
            <person name="Darras S."/>
        </authorList>
    </citation>
    <scope>NUCLEOTIDE SEQUENCE [LARGE SCALE GENOMIC DNA]</scope>
</reference>
<feature type="domain" description="DUF1308" evidence="2">
    <location>
        <begin position="257"/>
        <end position="418"/>
    </location>
</feature>
<organism evidence="4 5">
    <name type="scientific">Clavelina lepadiformis</name>
    <name type="common">Light-bulb sea squirt</name>
    <name type="synonym">Ascidia lepadiformis</name>
    <dbReference type="NCBI Taxonomy" id="159417"/>
    <lineage>
        <taxon>Eukaryota</taxon>
        <taxon>Metazoa</taxon>
        <taxon>Chordata</taxon>
        <taxon>Tunicata</taxon>
        <taxon>Ascidiacea</taxon>
        <taxon>Aplousobranchia</taxon>
        <taxon>Clavelinidae</taxon>
        <taxon>Clavelina</taxon>
    </lineage>
</organism>
<evidence type="ECO:0000259" key="3">
    <source>
        <dbReference type="Pfam" id="PF18474"/>
    </source>
</evidence>
<protein>
    <recommendedName>
        <fullName evidence="6">DUF1308 domain-containing protein</fullName>
    </recommendedName>
</protein>
<evidence type="ECO:0000313" key="5">
    <source>
        <dbReference type="Proteomes" id="UP001642483"/>
    </source>
</evidence>
<feature type="domain" description="DUF5614" evidence="3">
    <location>
        <begin position="11"/>
        <end position="198"/>
    </location>
</feature>
<gene>
    <name evidence="4" type="ORF">CVLEPA_LOCUS18315</name>
</gene>
<comment type="caution">
    <text evidence="4">The sequence shown here is derived from an EMBL/GenBank/DDBJ whole genome shotgun (WGS) entry which is preliminary data.</text>
</comment>
<dbReference type="Proteomes" id="UP001642483">
    <property type="component" value="Unassembled WGS sequence"/>
</dbReference>
<evidence type="ECO:0000259" key="2">
    <source>
        <dbReference type="Pfam" id="PF07000"/>
    </source>
</evidence>
<accession>A0ABP0G677</accession>
<evidence type="ECO:0000313" key="4">
    <source>
        <dbReference type="EMBL" id="CAK8686373.1"/>
    </source>
</evidence>
<evidence type="ECO:0000256" key="1">
    <source>
        <dbReference type="ARBA" id="ARBA00006588"/>
    </source>
</evidence>
<dbReference type="Pfam" id="PF18474">
    <property type="entry name" value="DUF5614"/>
    <property type="match status" value="1"/>
</dbReference>
<comment type="similarity">
    <text evidence="1">Belongs to the UPF0415 family.</text>
</comment>
<sequence length="421" mass="46534">MSMDFFDKEASNIICTKVEKADKLLSRMEKIESSQQGGIPGSYKLINKIKSEKKFLEKLQDDPTMIKQSNLSSSNLSSLTAILDCLDAISSSNVVGLVQRFTDDKTQSICVDIVACKGHVWVKVIAKRPKALFASCKGQGQFGERTLMDIANDYIAMAKQHPVNYQIPQIVFHFANGVPGQLVVELNKLGILVDGCVDGSFQDSDDSSNDESFCNVQPNIIDISIFINDFTHLSIDKATMSSCVEIGEKKLRVIKKVNLDVTTLLSLVSNLCNGHCQYFYGVPVLDEQAEQERKEPVLPKLKEFLKDKEMLVCETALHSFEEIISTIGGVREKERGKQLLEKVKVVPDNPSQRTLNLSSSAKLNTRAKVIFGTGDQEEAITVTANTGFVRAATQHGVSYSVYQHEARALTEAKESDARVAN</sequence>
<keyword evidence="5" id="KW-1185">Reference proteome</keyword>
<proteinExistence type="inferred from homology"/>
<dbReference type="PANTHER" id="PTHR13379:SF0">
    <property type="entry name" value="UPF0415 PROTEIN C7ORF25"/>
    <property type="match status" value="1"/>
</dbReference>
<dbReference type="PANTHER" id="PTHR13379">
    <property type="entry name" value="UNCHARACTERIZED DUF1308"/>
    <property type="match status" value="1"/>
</dbReference>
<dbReference type="Pfam" id="PF07000">
    <property type="entry name" value="DUF1308"/>
    <property type="match status" value="1"/>
</dbReference>
<evidence type="ECO:0008006" key="6">
    <source>
        <dbReference type="Google" id="ProtNLM"/>
    </source>
</evidence>